<dbReference type="AlphaFoldDB" id="A0A931CN22"/>
<evidence type="ECO:0000313" key="2">
    <source>
        <dbReference type="Proteomes" id="UP000655366"/>
    </source>
</evidence>
<organism evidence="1 2">
    <name type="scientific">Arthrobacter terrae</name>
    <dbReference type="NCBI Taxonomy" id="2935737"/>
    <lineage>
        <taxon>Bacteria</taxon>
        <taxon>Bacillati</taxon>
        <taxon>Actinomycetota</taxon>
        <taxon>Actinomycetes</taxon>
        <taxon>Micrococcales</taxon>
        <taxon>Micrococcaceae</taxon>
        <taxon>Arthrobacter</taxon>
    </lineage>
</organism>
<reference evidence="1 2" key="1">
    <citation type="submission" date="2020-11" db="EMBL/GenBank/DDBJ databases">
        <title>Arthrobacter antarcticus sp. nov., isolated from Antarctic Soil.</title>
        <authorList>
            <person name="Li J."/>
        </authorList>
    </citation>
    <scope>NUCLEOTIDE SEQUENCE [LARGE SCALE GENOMIC DNA]</scope>
    <source>
        <strain evidence="1 2">Z1-20</strain>
    </source>
</reference>
<sequence length="95" mass="10426">MFIGMTPCSEHRYFLPRHGLVVAASWPRPTLTGSRWIRARLYGLLFGGPTPGSPETSVDPEALSAAVQLIEEQDIDGATRAFTDLGYNVMVHAPR</sequence>
<proteinExistence type="predicted"/>
<dbReference type="EMBL" id="JADNYM010000006">
    <property type="protein sequence ID" value="MBG0738921.1"/>
    <property type="molecule type" value="Genomic_DNA"/>
</dbReference>
<evidence type="ECO:0000313" key="1">
    <source>
        <dbReference type="EMBL" id="MBG0738921.1"/>
    </source>
</evidence>
<gene>
    <name evidence="1" type="ORF">IV500_05725</name>
</gene>
<accession>A0A931CN22</accession>
<protein>
    <submittedName>
        <fullName evidence="1">Uncharacterized protein</fullName>
    </submittedName>
</protein>
<comment type="caution">
    <text evidence="1">The sequence shown here is derived from an EMBL/GenBank/DDBJ whole genome shotgun (WGS) entry which is preliminary data.</text>
</comment>
<name>A0A931CN22_9MICC</name>
<dbReference type="Proteomes" id="UP000655366">
    <property type="component" value="Unassembled WGS sequence"/>
</dbReference>
<keyword evidence="2" id="KW-1185">Reference proteome</keyword>